<name>A0A2H9T171_9BACT</name>
<sequence>SKLKKNGDIYKKNYQGLYCIGCEAFITKKDLINGKCIIHQKEPDVVEE</sequence>
<gene>
    <name evidence="7" type="ORF">COU98_02120</name>
</gene>
<dbReference type="GO" id="GO:0006418">
    <property type="term" value="P:tRNA aminoacylation for protein translation"/>
    <property type="evidence" value="ECO:0007669"/>
    <property type="project" value="InterPro"/>
</dbReference>
<keyword evidence="1" id="KW-0436">Ligase</keyword>
<evidence type="ECO:0000256" key="3">
    <source>
        <dbReference type="ARBA" id="ARBA00022840"/>
    </source>
</evidence>
<evidence type="ECO:0000256" key="1">
    <source>
        <dbReference type="ARBA" id="ARBA00022598"/>
    </source>
</evidence>
<dbReference type="GO" id="GO:0004812">
    <property type="term" value="F:aminoacyl-tRNA ligase activity"/>
    <property type="evidence" value="ECO:0007669"/>
    <property type="project" value="UniProtKB-KW"/>
</dbReference>
<dbReference type="GO" id="GO:0005524">
    <property type="term" value="F:ATP binding"/>
    <property type="evidence" value="ECO:0007669"/>
    <property type="project" value="UniProtKB-KW"/>
</dbReference>
<dbReference type="Gene3D" id="2.170.220.10">
    <property type="match status" value="1"/>
</dbReference>
<dbReference type="Pfam" id="PF09334">
    <property type="entry name" value="tRNA-synt_1g"/>
    <property type="match status" value="1"/>
</dbReference>
<dbReference type="AlphaFoldDB" id="A0A2H9T171"/>
<keyword evidence="3" id="KW-0067">ATP-binding</keyword>
<evidence type="ECO:0000313" key="7">
    <source>
        <dbReference type="EMBL" id="PJE69429.1"/>
    </source>
</evidence>
<keyword evidence="5" id="KW-0030">Aminoacyl-tRNA synthetase</keyword>
<evidence type="ECO:0000256" key="4">
    <source>
        <dbReference type="ARBA" id="ARBA00022917"/>
    </source>
</evidence>
<dbReference type="Proteomes" id="UP000236946">
    <property type="component" value="Unassembled WGS sequence"/>
</dbReference>
<proteinExistence type="predicted"/>
<reference evidence="8" key="1">
    <citation type="submission" date="2017-09" db="EMBL/GenBank/DDBJ databases">
        <title>Depth-based differentiation of microbial function through sediment-hosted aquifers and enrichment of novel symbionts in the deep terrestrial subsurface.</title>
        <authorList>
            <person name="Probst A.J."/>
            <person name="Ladd B."/>
            <person name="Jarett J.K."/>
            <person name="Geller-Mcgrath D.E."/>
            <person name="Sieber C.M.K."/>
            <person name="Emerson J.B."/>
            <person name="Anantharaman K."/>
            <person name="Thomas B.C."/>
            <person name="Malmstrom R."/>
            <person name="Stieglmeier M."/>
            <person name="Klingl A."/>
            <person name="Woyke T."/>
            <person name="Ryan C.M."/>
            <person name="Banfield J.F."/>
        </authorList>
    </citation>
    <scope>NUCLEOTIDE SEQUENCE [LARGE SCALE GENOMIC DNA]</scope>
</reference>
<keyword evidence="4" id="KW-0648">Protein biosynthesis</keyword>
<dbReference type="EMBL" id="PFEN01000040">
    <property type="protein sequence ID" value="PJE69429.1"/>
    <property type="molecule type" value="Genomic_DNA"/>
</dbReference>
<comment type="caution">
    <text evidence="7">The sequence shown here is derived from an EMBL/GenBank/DDBJ whole genome shotgun (WGS) entry which is preliminary data.</text>
</comment>
<dbReference type="SUPFAM" id="SSF52374">
    <property type="entry name" value="Nucleotidylyl transferase"/>
    <property type="match status" value="1"/>
</dbReference>
<evidence type="ECO:0000313" key="8">
    <source>
        <dbReference type="Proteomes" id="UP000236946"/>
    </source>
</evidence>
<organism evidence="7 8">
    <name type="scientific">Candidatus Staskawiczbacteria bacterium CG10_big_fil_rev_8_21_14_0_10_38_10</name>
    <dbReference type="NCBI Taxonomy" id="1974891"/>
    <lineage>
        <taxon>Bacteria</taxon>
        <taxon>Candidatus Staskawicziibacteriota</taxon>
    </lineage>
</organism>
<accession>A0A2H9T171</accession>
<feature type="domain" description="Methionyl/Leucyl tRNA synthetase" evidence="6">
    <location>
        <begin position="2"/>
        <end position="39"/>
    </location>
</feature>
<evidence type="ECO:0000256" key="2">
    <source>
        <dbReference type="ARBA" id="ARBA00022741"/>
    </source>
</evidence>
<evidence type="ECO:0000256" key="5">
    <source>
        <dbReference type="ARBA" id="ARBA00023146"/>
    </source>
</evidence>
<feature type="non-terminal residue" evidence="7">
    <location>
        <position position="48"/>
    </location>
</feature>
<protein>
    <recommendedName>
        <fullName evidence="6">Methionyl/Leucyl tRNA synthetase domain-containing protein</fullName>
    </recommendedName>
</protein>
<feature type="non-terminal residue" evidence="7">
    <location>
        <position position="1"/>
    </location>
</feature>
<evidence type="ECO:0000259" key="6">
    <source>
        <dbReference type="Pfam" id="PF09334"/>
    </source>
</evidence>
<dbReference type="InterPro" id="IPR015413">
    <property type="entry name" value="Methionyl/Leucyl_tRNA_Synth"/>
</dbReference>
<keyword evidence="2" id="KW-0547">Nucleotide-binding</keyword>